<keyword evidence="3" id="KW-0997">Cell inner membrane</keyword>
<dbReference type="Pfam" id="PF03279">
    <property type="entry name" value="Lip_A_acyltrans"/>
    <property type="match status" value="1"/>
</dbReference>
<feature type="transmembrane region" description="Helical" evidence="7">
    <location>
        <begin position="22"/>
        <end position="41"/>
    </location>
</feature>
<evidence type="ECO:0000256" key="4">
    <source>
        <dbReference type="ARBA" id="ARBA00022679"/>
    </source>
</evidence>
<comment type="caution">
    <text evidence="8">The sequence shown here is derived from an EMBL/GenBank/DDBJ whole genome shotgun (WGS) entry which is preliminary data.</text>
</comment>
<dbReference type="GO" id="GO:0005886">
    <property type="term" value="C:plasma membrane"/>
    <property type="evidence" value="ECO:0007669"/>
    <property type="project" value="UniProtKB-SubCell"/>
</dbReference>
<keyword evidence="2" id="KW-1003">Cell membrane</keyword>
<dbReference type="GO" id="GO:0016746">
    <property type="term" value="F:acyltransferase activity"/>
    <property type="evidence" value="ECO:0007669"/>
    <property type="project" value="UniProtKB-KW"/>
</dbReference>
<sequence length="311" mass="35419">MTTPSGPYRPRLTWQHLHPRHAGGWLLLALFGLCAFLPFWLTRPAGAALGRLMLAGNRKRRDIVRVNLALCFPDRSEAEREQMLRRHYTVSGQAYLDLGLLVFAPAWRVLTAVRLDGLEHYQAPLREGRPVILLVPHTMGMNFTGALLAAEHPMFGLIKPVADPVMDWLLQRGRMRFGCVLYLKNFGLRQVVRALKDRNTFYYLPDEDHGPRHSLFAPFFGVPTATLNTLGRLADMAGAAVVPCFTRLTARGYELRFEPALENFPTGDDQRDAETMNRVLEQGLRDMPEQYMWTFKLFKTRPGGVRSPYAR</sequence>
<name>A0A1F6SWV8_9PROT</name>
<evidence type="ECO:0000256" key="5">
    <source>
        <dbReference type="ARBA" id="ARBA00023136"/>
    </source>
</evidence>
<dbReference type="Proteomes" id="UP000179334">
    <property type="component" value="Unassembled WGS sequence"/>
</dbReference>
<evidence type="ECO:0000256" key="3">
    <source>
        <dbReference type="ARBA" id="ARBA00022519"/>
    </source>
</evidence>
<keyword evidence="4" id="KW-0808">Transferase</keyword>
<dbReference type="PANTHER" id="PTHR30606">
    <property type="entry name" value="LIPID A BIOSYNTHESIS LAUROYL ACYLTRANSFERASE"/>
    <property type="match status" value="1"/>
</dbReference>
<gene>
    <name evidence="8" type="ORF">A2V91_04200</name>
</gene>
<keyword evidence="6" id="KW-0012">Acyltransferase</keyword>
<evidence type="ECO:0000256" key="7">
    <source>
        <dbReference type="SAM" id="Phobius"/>
    </source>
</evidence>
<accession>A0A1F6SWV8</accession>
<reference evidence="8 9" key="1">
    <citation type="journal article" date="2016" name="Nat. Commun.">
        <title>Thousands of microbial genomes shed light on interconnected biogeochemical processes in an aquifer system.</title>
        <authorList>
            <person name="Anantharaman K."/>
            <person name="Brown C.T."/>
            <person name="Hug L.A."/>
            <person name="Sharon I."/>
            <person name="Castelle C.J."/>
            <person name="Probst A.J."/>
            <person name="Thomas B.C."/>
            <person name="Singh A."/>
            <person name="Wilkins M.J."/>
            <person name="Karaoz U."/>
            <person name="Brodie E.L."/>
            <person name="Williams K.H."/>
            <person name="Hubbard S.S."/>
            <person name="Banfield J.F."/>
        </authorList>
    </citation>
    <scope>NUCLEOTIDE SEQUENCE [LARGE SCALE GENOMIC DNA]</scope>
</reference>
<dbReference type="InterPro" id="IPR004960">
    <property type="entry name" value="LipA_acyltrans"/>
</dbReference>
<protein>
    <recommendedName>
        <fullName evidence="10">Lipid A biosynthesis acyltransferase</fullName>
    </recommendedName>
</protein>
<comment type="subcellular location">
    <subcellularLocation>
        <location evidence="1">Cell inner membrane</location>
    </subcellularLocation>
</comment>
<dbReference type="PIRSF" id="PIRSF026649">
    <property type="entry name" value="MsbB"/>
    <property type="match status" value="1"/>
</dbReference>
<dbReference type="AlphaFoldDB" id="A0A1F6SWV8"/>
<dbReference type="EMBL" id="MFSR01000092">
    <property type="protein sequence ID" value="OGI37420.1"/>
    <property type="molecule type" value="Genomic_DNA"/>
</dbReference>
<evidence type="ECO:0000313" key="8">
    <source>
        <dbReference type="EMBL" id="OGI37420.1"/>
    </source>
</evidence>
<keyword evidence="7" id="KW-1133">Transmembrane helix</keyword>
<keyword evidence="7" id="KW-0812">Transmembrane</keyword>
<evidence type="ECO:0000256" key="1">
    <source>
        <dbReference type="ARBA" id="ARBA00004533"/>
    </source>
</evidence>
<evidence type="ECO:0000256" key="2">
    <source>
        <dbReference type="ARBA" id="ARBA00022475"/>
    </source>
</evidence>
<evidence type="ECO:0000256" key="6">
    <source>
        <dbReference type="ARBA" id="ARBA00023315"/>
    </source>
</evidence>
<evidence type="ECO:0000313" key="9">
    <source>
        <dbReference type="Proteomes" id="UP000179334"/>
    </source>
</evidence>
<dbReference type="CDD" id="cd07984">
    <property type="entry name" value="LPLAT_LABLAT-like"/>
    <property type="match status" value="1"/>
</dbReference>
<dbReference type="GO" id="GO:0009247">
    <property type="term" value="P:glycolipid biosynthetic process"/>
    <property type="evidence" value="ECO:0007669"/>
    <property type="project" value="UniProtKB-ARBA"/>
</dbReference>
<evidence type="ECO:0008006" key="10">
    <source>
        <dbReference type="Google" id="ProtNLM"/>
    </source>
</evidence>
<keyword evidence="5 7" id="KW-0472">Membrane</keyword>
<proteinExistence type="predicted"/>
<organism evidence="8 9">
    <name type="scientific">Candidatus Muproteobacteria bacterium RBG_16_64_10</name>
    <dbReference type="NCBI Taxonomy" id="1817757"/>
    <lineage>
        <taxon>Bacteria</taxon>
        <taxon>Pseudomonadati</taxon>
        <taxon>Pseudomonadota</taxon>
        <taxon>Candidatus Muproteobacteria</taxon>
    </lineage>
</organism>
<dbReference type="PANTHER" id="PTHR30606:SF4">
    <property type="entry name" value="LIPID A BIOSYNTHESIS MYRISTOYLTRANSFERASE"/>
    <property type="match status" value="1"/>
</dbReference>